<dbReference type="RefSeq" id="WP_185032748.1">
    <property type="nucleotide sequence ID" value="NZ_JACHMQ010000001.1"/>
</dbReference>
<proteinExistence type="predicted"/>
<dbReference type="InterPro" id="IPR036259">
    <property type="entry name" value="MFS_trans_sf"/>
</dbReference>
<dbReference type="GO" id="GO:0022857">
    <property type="term" value="F:transmembrane transporter activity"/>
    <property type="evidence" value="ECO:0007669"/>
    <property type="project" value="InterPro"/>
</dbReference>
<dbReference type="AlphaFoldDB" id="A0A7X0L336"/>
<evidence type="ECO:0000256" key="6">
    <source>
        <dbReference type="ARBA" id="ARBA00023136"/>
    </source>
</evidence>
<dbReference type="PANTHER" id="PTHR23513:SF9">
    <property type="entry name" value="ENTEROBACTIN EXPORTER ENTS"/>
    <property type="match status" value="1"/>
</dbReference>
<dbReference type="EC" id="2.7.4.9" evidence="8"/>
<evidence type="ECO:0000256" key="4">
    <source>
        <dbReference type="ARBA" id="ARBA00022692"/>
    </source>
</evidence>
<keyword evidence="3" id="KW-1003">Cell membrane</keyword>
<feature type="transmembrane region" description="Helical" evidence="7">
    <location>
        <begin position="44"/>
        <end position="65"/>
    </location>
</feature>
<feature type="transmembrane region" description="Helical" evidence="7">
    <location>
        <begin position="356"/>
        <end position="377"/>
    </location>
</feature>
<name>A0A7X0L336_9ACTN</name>
<evidence type="ECO:0000256" key="2">
    <source>
        <dbReference type="ARBA" id="ARBA00022448"/>
    </source>
</evidence>
<feature type="transmembrane region" description="Helical" evidence="7">
    <location>
        <begin position="179"/>
        <end position="197"/>
    </location>
</feature>
<sequence length="424" mass="44991">MGLREQLNKRDFRRLIVGQTVSSFGDWMGTLALMYFVLELSDSTTAVGGVLVLRLLPSALGAPVAARVVTRWRRRSVMMWATLVQTGMALALPIVPWLVWVYFWAFMIEVAGLIFLPARDASIPFLIEDEENRHDTGTLEIANGITMATSYGMIPVGAGAFGLILLFSENIGLHGNWRYAVVFWLDALTYLACYFAIRSIPDLGPGPAERREMERTEQEASPRGLLSAVRLPVVRGVLPGVAVVALGLGALFSLGVVFVRNVLTAGPVGFGTLVVLFGVGALVGLLIIHRKVRKLSVQIRVGTAVQGVVIFLMALLGTVAWAFIGAVLFGAAATSALVGGITYLQEALSGVNRNLALTAFHAVLRFGMALAALLAGAAADLLRKAGTAPLGLSPSQFVLAMSGLVVLFGASLIHVPGNGGTPSK</sequence>
<evidence type="ECO:0000313" key="8">
    <source>
        <dbReference type="EMBL" id="MBB6400308.1"/>
    </source>
</evidence>
<dbReference type="EMBL" id="JACHMQ010000001">
    <property type="protein sequence ID" value="MBB6400308.1"/>
    <property type="molecule type" value="Genomic_DNA"/>
</dbReference>
<feature type="transmembrane region" description="Helical" evidence="7">
    <location>
        <begin position="265"/>
        <end position="287"/>
    </location>
</feature>
<keyword evidence="5 7" id="KW-1133">Transmembrane helix</keyword>
<dbReference type="GO" id="GO:0004798">
    <property type="term" value="F:dTMP kinase activity"/>
    <property type="evidence" value="ECO:0007669"/>
    <property type="project" value="UniProtKB-EC"/>
</dbReference>
<keyword evidence="9" id="KW-1185">Reference proteome</keyword>
<dbReference type="Pfam" id="PF07690">
    <property type="entry name" value="MFS_1"/>
    <property type="match status" value="1"/>
</dbReference>
<dbReference type="Gene3D" id="1.20.1250.20">
    <property type="entry name" value="MFS general substrate transporter like domains"/>
    <property type="match status" value="1"/>
</dbReference>
<dbReference type="InterPro" id="IPR011701">
    <property type="entry name" value="MFS"/>
</dbReference>
<dbReference type="GO" id="GO:0005886">
    <property type="term" value="C:plasma membrane"/>
    <property type="evidence" value="ECO:0007669"/>
    <property type="project" value="UniProtKB-SubCell"/>
</dbReference>
<protein>
    <submittedName>
        <fullName evidence="8">dTMP kinase</fullName>
        <ecNumber evidence="8">2.7.4.9</ecNumber>
    </submittedName>
</protein>
<organism evidence="8 9">
    <name type="scientific">Actinomadura coerulea</name>
    <dbReference type="NCBI Taxonomy" id="46159"/>
    <lineage>
        <taxon>Bacteria</taxon>
        <taxon>Bacillati</taxon>
        <taxon>Actinomycetota</taxon>
        <taxon>Actinomycetes</taxon>
        <taxon>Streptosporangiales</taxon>
        <taxon>Thermomonosporaceae</taxon>
        <taxon>Actinomadura</taxon>
    </lineage>
</organism>
<evidence type="ECO:0000256" key="5">
    <source>
        <dbReference type="ARBA" id="ARBA00022989"/>
    </source>
</evidence>
<comment type="subcellular location">
    <subcellularLocation>
        <location evidence="1">Cell inner membrane</location>
        <topology evidence="1">Multi-pass membrane protein</topology>
    </subcellularLocation>
</comment>
<feature type="transmembrane region" description="Helical" evidence="7">
    <location>
        <begin position="397"/>
        <end position="415"/>
    </location>
</feature>
<keyword evidence="8" id="KW-0418">Kinase</keyword>
<keyword evidence="8" id="KW-0808">Transferase</keyword>
<dbReference type="Proteomes" id="UP000546324">
    <property type="component" value="Unassembled WGS sequence"/>
</dbReference>
<feature type="transmembrane region" description="Helical" evidence="7">
    <location>
        <begin position="237"/>
        <end position="259"/>
    </location>
</feature>
<keyword evidence="4 7" id="KW-0812">Transmembrane</keyword>
<dbReference type="SUPFAM" id="SSF103473">
    <property type="entry name" value="MFS general substrate transporter"/>
    <property type="match status" value="1"/>
</dbReference>
<gene>
    <name evidence="8" type="ORF">BKA00_007222</name>
</gene>
<evidence type="ECO:0000313" key="9">
    <source>
        <dbReference type="Proteomes" id="UP000546324"/>
    </source>
</evidence>
<feature type="transmembrane region" description="Helical" evidence="7">
    <location>
        <begin position="139"/>
        <end position="167"/>
    </location>
</feature>
<comment type="caution">
    <text evidence="8">The sequence shown here is derived from an EMBL/GenBank/DDBJ whole genome shotgun (WGS) entry which is preliminary data.</text>
</comment>
<keyword evidence="6 7" id="KW-0472">Membrane</keyword>
<reference evidence="8 9" key="1">
    <citation type="submission" date="2020-08" db="EMBL/GenBank/DDBJ databases">
        <title>Sequencing the genomes of 1000 actinobacteria strains.</title>
        <authorList>
            <person name="Klenk H.-P."/>
        </authorList>
    </citation>
    <scope>NUCLEOTIDE SEQUENCE [LARGE SCALE GENOMIC DNA]</scope>
    <source>
        <strain evidence="8 9">DSM 43675</strain>
    </source>
</reference>
<evidence type="ECO:0000256" key="3">
    <source>
        <dbReference type="ARBA" id="ARBA00022475"/>
    </source>
</evidence>
<dbReference type="CDD" id="cd06173">
    <property type="entry name" value="MFS_MefA_like"/>
    <property type="match status" value="1"/>
</dbReference>
<dbReference type="PANTHER" id="PTHR23513">
    <property type="entry name" value="INTEGRAL MEMBRANE EFFLUX PROTEIN-RELATED"/>
    <property type="match status" value="1"/>
</dbReference>
<keyword evidence="2" id="KW-0813">Transport</keyword>
<evidence type="ECO:0000256" key="1">
    <source>
        <dbReference type="ARBA" id="ARBA00004429"/>
    </source>
</evidence>
<accession>A0A7X0L336</accession>
<evidence type="ECO:0000256" key="7">
    <source>
        <dbReference type="SAM" id="Phobius"/>
    </source>
</evidence>
<feature type="transmembrane region" description="Helical" evidence="7">
    <location>
        <begin position="12"/>
        <end position="38"/>
    </location>
</feature>